<dbReference type="EMBL" id="VITT01000042">
    <property type="protein sequence ID" value="TWB46884.1"/>
    <property type="molecule type" value="Genomic_DNA"/>
</dbReference>
<feature type="domain" description="FAD dependent oxidoreductase" evidence="5">
    <location>
        <begin position="33"/>
        <end position="381"/>
    </location>
</feature>
<dbReference type="PANTHER" id="PTHR13847">
    <property type="entry name" value="SARCOSINE DEHYDROGENASE-RELATED"/>
    <property type="match status" value="1"/>
</dbReference>
<comment type="caution">
    <text evidence="6">The sequence shown here is derived from an EMBL/GenBank/DDBJ whole genome shotgun (WGS) entry which is preliminary data.</text>
</comment>
<dbReference type="UniPathway" id="UPA00060"/>
<organism evidence="6 7">
    <name type="scientific">Nitrospirillum amazonense</name>
    <dbReference type="NCBI Taxonomy" id="28077"/>
    <lineage>
        <taxon>Bacteria</taxon>
        <taxon>Pseudomonadati</taxon>
        <taxon>Pseudomonadota</taxon>
        <taxon>Alphaproteobacteria</taxon>
        <taxon>Rhodospirillales</taxon>
        <taxon>Azospirillaceae</taxon>
        <taxon>Nitrospirillum</taxon>
    </lineage>
</organism>
<accession>A0A560HNM9</accession>
<evidence type="ECO:0000313" key="7">
    <source>
        <dbReference type="Proteomes" id="UP000318050"/>
    </source>
</evidence>
<feature type="compositionally biased region" description="Low complexity" evidence="4">
    <location>
        <begin position="13"/>
        <end position="24"/>
    </location>
</feature>
<evidence type="ECO:0000256" key="1">
    <source>
        <dbReference type="ARBA" id="ARBA00004948"/>
    </source>
</evidence>
<evidence type="ECO:0000256" key="2">
    <source>
        <dbReference type="ARBA" id="ARBA00022977"/>
    </source>
</evidence>
<feature type="region of interest" description="Disordered" evidence="4">
    <location>
        <begin position="1"/>
        <end position="27"/>
    </location>
</feature>
<reference evidence="6 7" key="1">
    <citation type="submission" date="2019-06" db="EMBL/GenBank/DDBJ databases">
        <title>Genomic Encyclopedia of Type Strains, Phase IV (KMG-V): Genome sequencing to study the core and pangenomes of soil and plant-associated prokaryotes.</title>
        <authorList>
            <person name="Whitman W."/>
        </authorList>
    </citation>
    <scope>NUCLEOTIDE SEQUENCE [LARGE SCALE GENOMIC DNA]</scope>
    <source>
        <strain evidence="6 7">BR 11140</strain>
    </source>
</reference>
<keyword evidence="3" id="KW-0560">Oxidoreductase</keyword>
<evidence type="ECO:0000256" key="3">
    <source>
        <dbReference type="ARBA" id="ARBA00023002"/>
    </source>
</evidence>
<dbReference type="GO" id="GO:0009229">
    <property type="term" value="P:thiamine diphosphate biosynthetic process"/>
    <property type="evidence" value="ECO:0007669"/>
    <property type="project" value="UniProtKB-UniPathway"/>
</dbReference>
<dbReference type="AlphaFoldDB" id="A0A560HNM9"/>
<sequence length="410" mass="42873">MPAKGDRETVTYHPPSGHSSTHPSAARPSVAPRVIVIGAGCIGLSIAWRLAAAGSTVDIYDRGTAGRGATHAAAGMLAAAVETEPGEQALLPLTLDSQRRWPAFAAELEAYSGLPVDLRTDGTVQVALTRDDVEVLRSGFEFQRGLGLNIAWLNGAQVKEREPWLNPRAAAGVLGADDGQVDNRKLALALKAAALKAGARLHEGAAVEALSLTAGRADGVVVDGALKPADVVVLAAGAWSRQLAGLPEGAVPPVRPVKGQMLALRMDPAQPLLRHVVWPPKCYLVPRLDGRLIVGATTEDKGWDDHLTAGGVLALLEAAWRALPGVEELPIEEMWVGHRPGSRDDAPILGPVPDVAGLVMATGHHRNGILLTPSTADLVADHILTGRVDPLLAPFGIGRFQGPSANGMRL</sequence>
<evidence type="ECO:0000256" key="4">
    <source>
        <dbReference type="SAM" id="MobiDB-lite"/>
    </source>
</evidence>
<dbReference type="GO" id="GO:0016491">
    <property type="term" value="F:oxidoreductase activity"/>
    <property type="evidence" value="ECO:0007669"/>
    <property type="project" value="UniProtKB-KW"/>
</dbReference>
<dbReference type="GO" id="GO:0009228">
    <property type="term" value="P:thiamine biosynthetic process"/>
    <property type="evidence" value="ECO:0007669"/>
    <property type="project" value="UniProtKB-KW"/>
</dbReference>
<dbReference type="Gene3D" id="3.50.50.60">
    <property type="entry name" value="FAD/NAD(P)-binding domain"/>
    <property type="match status" value="1"/>
</dbReference>
<evidence type="ECO:0000259" key="5">
    <source>
        <dbReference type="Pfam" id="PF01266"/>
    </source>
</evidence>
<dbReference type="PANTHER" id="PTHR13847:SF289">
    <property type="entry name" value="GLYCINE OXIDASE"/>
    <property type="match status" value="1"/>
</dbReference>
<name>A0A560HNM9_9PROT</name>
<dbReference type="SUPFAM" id="SSF54373">
    <property type="entry name" value="FAD-linked reductases, C-terminal domain"/>
    <property type="match status" value="1"/>
</dbReference>
<dbReference type="Proteomes" id="UP000318050">
    <property type="component" value="Unassembled WGS sequence"/>
</dbReference>
<dbReference type="InterPro" id="IPR012727">
    <property type="entry name" value="Gly_oxidase_ThiO"/>
</dbReference>
<feature type="compositionally biased region" description="Basic and acidic residues" evidence="4">
    <location>
        <begin position="1"/>
        <end position="10"/>
    </location>
</feature>
<evidence type="ECO:0000313" key="6">
    <source>
        <dbReference type="EMBL" id="TWB46884.1"/>
    </source>
</evidence>
<dbReference type="GO" id="GO:0005737">
    <property type="term" value="C:cytoplasm"/>
    <property type="evidence" value="ECO:0007669"/>
    <property type="project" value="TreeGrafter"/>
</dbReference>
<dbReference type="Pfam" id="PF01266">
    <property type="entry name" value="DAO"/>
    <property type="match status" value="1"/>
</dbReference>
<comment type="pathway">
    <text evidence="1">Cofactor biosynthesis; thiamine diphosphate biosynthesis.</text>
</comment>
<gene>
    <name evidence="6" type="ORF">FBZ92_14230</name>
</gene>
<dbReference type="InterPro" id="IPR006076">
    <property type="entry name" value="FAD-dep_OxRdtase"/>
</dbReference>
<dbReference type="GO" id="GO:0050660">
    <property type="term" value="F:flavin adenine dinucleotide binding"/>
    <property type="evidence" value="ECO:0007669"/>
    <property type="project" value="InterPro"/>
</dbReference>
<keyword evidence="2" id="KW-0784">Thiamine biosynthesis</keyword>
<dbReference type="SUPFAM" id="SSF51905">
    <property type="entry name" value="FAD/NAD(P)-binding domain"/>
    <property type="match status" value="1"/>
</dbReference>
<proteinExistence type="predicted"/>
<protein>
    <submittedName>
        <fullName evidence="6">Glycine oxidase</fullName>
    </submittedName>
</protein>
<dbReference type="Gene3D" id="3.30.9.10">
    <property type="entry name" value="D-Amino Acid Oxidase, subunit A, domain 2"/>
    <property type="match status" value="1"/>
</dbReference>
<dbReference type="NCBIfam" id="TIGR02352">
    <property type="entry name" value="thiamin_ThiO"/>
    <property type="match status" value="1"/>
</dbReference>
<dbReference type="InterPro" id="IPR036188">
    <property type="entry name" value="FAD/NAD-bd_sf"/>
</dbReference>